<protein>
    <submittedName>
        <fullName evidence="1">Uncharacterized protein</fullName>
    </submittedName>
</protein>
<gene>
    <name evidence="1" type="ORF">THER5_1614</name>
</gene>
<proteinExistence type="predicted"/>
<dbReference type="AlphaFoldDB" id="A0A087EAK6"/>
<evidence type="ECO:0000313" key="2">
    <source>
        <dbReference type="Proteomes" id="UP000029003"/>
    </source>
</evidence>
<organism evidence="1 2">
    <name type="scientific">Bifidobacterium thermacidophilum subsp. thermacidophilum</name>
    <dbReference type="NCBI Taxonomy" id="79262"/>
    <lineage>
        <taxon>Bacteria</taxon>
        <taxon>Bacillati</taxon>
        <taxon>Actinomycetota</taxon>
        <taxon>Actinomycetes</taxon>
        <taxon>Bifidobacteriales</taxon>
        <taxon>Bifidobacteriaceae</taxon>
        <taxon>Bifidobacterium</taxon>
    </lineage>
</organism>
<sequence>MLWGGDYPSAGEIAIRLQRKRGNLTVPTDKRA</sequence>
<accession>A0A087EAK6</accession>
<evidence type="ECO:0000313" key="1">
    <source>
        <dbReference type="EMBL" id="KFJ04807.1"/>
    </source>
</evidence>
<dbReference type="EMBL" id="JGZT01000001">
    <property type="protein sequence ID" value="KFJ04807.1"/>
    <property type="molecule type" value="Genomic_DNA"/>
</dbReference>
<reference evidence="1 2" key="1">
    <citation type="submission" date="2014-03" db="EMBL/GenBank/DDBJ databases">
        <title>Genomics of Bifidobacteria.</title>
        <authorList>
            <person name="Ventura M."/>
            <person name="Milani C."/>
            <person name="Lugli G.A."/>
        </authorList>
    </citation>
    <scope>NUCLEOTIDE SEQUENCE [LARGE SCALE GENOMIC DNA]</scope>
    <source>
        <strain evidence="1 2">LMG 21395</strain>
    </source>
</reference>
<dbReference type="Proteomes" id="UP000029003">
    <property type="component" value="Unassembled WGS sequence"/>
</dbReference>
<comment type="caution">
    <text evidence="1">The sequence shown here is derived from an EMBL/GenBank/DDBJ whole genome shotgun (WGS) entry which is preliminary data.</text>
</comment>
<name>A0A087EAK6_9BIFI</name>